<evidence type="ECO:0000313" key="2">
    <source>
        <dbReference type="EMBL" id="MFC6723336.1"/>
    </source>
</evidence>
<name>A0ABD5RVE6_9EURY</name>
<dbReference type="AlphaFoldDB" id="A0ABD5RVE6"/>
<gene>
    <name evidence="2" type="ORF">ACFQE1_02780</name>
</gene>
<reference evidence="2 3" key="1">
    <citation type="journal article" date="2019" name="Int. J. Syst. Evol. Microbiol.">
        <title>The Global Catalogue of Microorganisms (GCM) 10K type strain sequencing project: providing services to taxonomists for standard genome sequencing and annotation.</title>
        <authorList>
            <consortium name="The Broad Institute Genomics Platform"/>
            <consortium name="The Broad Institute Genome Sequencing Center for Infectious Disease"/>
            <person name="Wu L."/>
            <person name="Ma J."/>
        </authorList>
    </citation>
    <scope>NUCLEOTIDE SEQUENCE [LARGE SCALE GENOMIC DNA]</scope>
    <source>
        <strain evidence="2 3">NBRC 111368</strain>
    </source>
</reference>
<dbReference type="Proteomes" id="UP001596328">
    <property type="component" value="Unassembled WGS sequence"/>
</dbReference>
<evidence type="ECO:0000313" key="3">
    <source>
        <dbReference type="Proteomes" id="UP001596328"/>
    </source>
</evidence>
<dbReference type="EMBL" id="JBHSWU010000012">
    <property type="protein sequence ID" value="MFC6723336.1"/>
    <property type="molecule type" value="Genomic_DNA"/>
</dbReference>
<sequence>MGTYTRADIRSAIQAAAQAVTDAGAAHLASTFYRDWRRERLADTDTDTARLPSVSTICNSDTARYDTWRAACADAGITPGLYRRSGDGAGSVARYDRDAFRTALREAAAAMGEPLTERAYQDWRAEQSRQTPSPTLFTPRKSSPYESWSAACQDAGVETHGAQPQSYSTADIRAAILAATATRDDLLRICDYKTWREAQLEAGATAIPSVSAICYGESAAFESWKAARLDALLSEHFDDEAE</sequence>
<feature type="region of interest" description="Disordered" evidence="1">
    <location>
        <begin position="123"/>
        <end position="143"/>
    </location>
</feature>
<accession>A0ABD5RVE6</accession>
<comment type="caution">
    <text evidence="2">The sequence shown here is derived from an EMBL/GenBank/DDBJ whole genome shotgun (WGS) entry which is preliminary data.</text>
</comment>
<keyword evidence="3" id="KW-1185">Reference proteome</keyword>
<protein>
    <submittedName>
        <fullName evidence="2">Uncharacterized protein</fullName>
    </submittedName>
</protein>
<proteinExistence type="predicted"/>
<evidence type="ECO:0000256" key="1">
    <source>
        <dbReference type="SAM" id="MobiDB-lite"/>
    </source>
</evidence>
<feature type="compositionally biased region" description="Polar residues" evidence="1">
    <location>
        <begin position="128"/>
        <end position="143"/>
    </location>
</feature>
<organism evidence="2 3">
    <name type="scientific">Halobium palmae</name>
    <dbReference type="NCBI Taxonomy" id="1776492"/>
    <lineage>
        <taxon>Archaea</taxon>
        <taxon>Methanobacteriati</taxon>
        <taxon>Methanobacteriota</taxon>
        <taxon>Stenosarchaea group</taxon>
        <taxon>Halobacteria</taxon>
        <taxon>Halobacteriales</taxon>
        <taxon>Haloferacaceae</taxon>
        <taxon>Halobium</taxon>
    </lineage>
</organism>